<dbReference type="InterPro" id="IPR006357">
    <property type="entry name" value="HAD-SF_hydro_IIA"/>
</dbReference>
<sequence length="259" mass="28241">MNPPAHKLLKSFLIDMDGVLVRGPNLIPGADVFIERLKSEGRKFLVFTNNSLRTPKDLSHRLKKIGLQVGADHIYTSALATARFLNSQRPKGTAFVIGESGLMEALHDVGYVVTDLQPDYVVVGDTDFYDHPRITQAVRLVHNGARLIATNPDVTGPAEAGIVPATGALVALIEKATGHQAYFVGKPNPLMMRTALHQIGEHSENAVMVGDRMDTDVVAGIESGLETILVLTGVTRREDVDRYPYRPTRIVESISAIEL</sequence>
<organism evidence="5 6">
    <name type="scientific">Candidatus Manganitrophus noduliformans</name>
    <dbReference type="NCBI Taxonomy" id="2606439"/>
    <lineage>
        <taxon>Bacteria</taxon>
        <taxon>Pseudomonadati</taxon>
        <taxon>Nitrospirota</taxon>
        <taxon>Nitrospiria</taxon>
        <taxon>Candidatus Troglogloeales</taxon>
        <taxon>Candidatus Manganitrophaceae</taxon>
        <taxon>Candidatus Manganitrophus</taxon>
    </lineage>
</organism>
<feature type="active site" description="Proton donor" evidence="2">
    <location>
        <position position="17"/>
    </location>
</feature>
<comment type="cofactor">
    <cofactor evidence="4">
        <name>Mg(2+)</name>
        <dbReference type="ChEBI" id="CHEBI:18420"/>
    </cofactor>
    <text evidence="4">Divalent metal ions. Mg(2+) is the most effective.</text>
</comment>
<dbReference type="NCBIfam" id="TIGR01460">
    <property type="entry name" value="HAD-SF-IIA"/>
    <property type="match status" value="1"/>
</dbReference>
<evidence type="ECO:0000256" key="4">
    <source>
        <dbReference type="PIRSR" id="PIRSR000915-3"/>
    </source>
</evidence>
<dbReference type="InterPro" id="IPR036412">
    <property type="entry name" value="HAD-like_sf"/>
</dbReference>
<dbReference type="EMBL" id="VTOW01000005">
    <property type="protein sequence ID" value="NKE73017.1"/>
    <property type="molecule type" value="Genomic_DNA"/>
</dbReference>
<dbReference type="PIRSF" id="PIRSF000915">
    <property type="entry name" value="PGP-type_phosphatase"/>
    <property type="match status" value="1"/>
</dbReference>
<proteinExistence type="inferred from homology"/>
<dbReference type="SUPFAM" id="SSF56784">
    <property type="entry name" value="HAD-like"/>
    <property type="match status" value="1"/>
</dbReference>
<keyword evidence="4" id="KW-0479">Metal-binding</keyword>
<dbReference type="GO" id="GO:0005737">
    <property type="term" value="C:cytoplasm"/>
    <property type="evidence" value="ECO:0007669"/>
    <property type="project" value="TreeGrafter"/>
</dbReference>
<dbReference type="InterPro" id="IPR023214">
    <property type="entry name" value="HAD_sf"/>
</dbReference>
<dbReference type="Proteomes" id="UP000534783">
    <property type="component" value="Unassembled WGS sequence"/>
</dbReference>
<accession>A0A7X6DTB6</accession>
<evidence type="ECO:0000256" key="1">
    <source>
        <dbReference type="PIRNR" id="PIRNR000915"/>
    </source>
</evidence>
<keyword evidence="4" id="KW-0460">Magnesium</keyword>
<dbReference type="SFLD" id="SFLDS00003">
    <property type="entry name" value="Haloacid_Dehalogenase"/>
    <property type="match status" value="1"/>
</dbReference>
<dbReference type="PANTHER" id="PTHR19288">
    <property type="entry name" value="4-NITROPHENYLPHOSPHATASE-RELATED"/>
    <property type="match status" value="1"/>
</dbReference>
<gene>
    <name evidence="5" type="ORF">MNODULE_19880</name>
</gene>
<dbReference type="SFLD" id="SFLDG01139">
    <property type="entry name" value="C2.A:_Pyridoxal_Phosphate_Phos"/>
    <property type="match status" value="1"/>
</dbReference>
<evidence type="ECO:0000256" key="2">
    <source>
        <dbReference type="PIRSR" id="PIRSR000915-1"/>
    </source>
</evidence>
<name>A0A7X6DTB6_9BACT</name>
<evidence type="ECO:0000313" key="6">
    <source>
        <dbReference type="Proteomes" id="UP000534783"/>
    </source>
</evidence>
<comment type="caution">
    <text evidence="5">The sequence shown here is derived from an EMBL/GenBank/DDBJ whole genome shotgun (WGS) entry which is preliminary data.</text>
</comment>
<feature type="active site" description="Nucleophile" evidence="2">
    <location>
        <position position="15"/>
    </location>
</feature>
<dbReference type="Gene3D" id="3.40.50.1000">
    <property type="entry name" value="HAD superfamily/HAD-like"/>
    <property type="match status" value="2"/>
</dbReference>
<feature type="binding site" evidence="4">
    <location>
        <position position="17"/>
    </location>
    <ligand>
        <name>Mg(2+)</name>
        <dbReference type="ChEBI" id="CHEBI:18420"/>
    </ligand>
</feature>
<dbReference type="RefSeq" id="WP_168062966.1">
    <property type="nucleotide sequence ID" value="NZ_VTOW01000005.1"/>
</dbReference>
<comment type="similarity">
    <text evidence="1">Belongs to the HAD-like hydrolase superfamily.</text>
</comment>
<keyword evidence="5" id="KW-0378">Hydrolase</keyword>
<dbReference type="CDD" id="cd07530">
    <property type="entry name" value="HAD_Pase_UmpH-like"/>
    <property type="match status" value="1"/>
</dbReference>
<evidence type="ECO:0000256" key="3">
    <source>
        <dbReference type="PIRSR" id="PIRSR000915-2"/>
    </source>
</evidence>
<dbReference type="AlphaFoldDB" id="A0A7X6DTB6"/>
<evidence type="ECO:0000313" key="5">
    <source>
        <dbReference type="EMBL" id="NKE73017.1"/>
    </source>
</evidence>
<dbReference type="Pfam" id="PF13344">
    <property type="entry name" value="Hydrolase_6"/>
    <property type="match status" value="1"/>
</dbReference>
<feature type="binding site" evidence="4">
    <location>
        <position position="211"/>
    </location>
    <ligand>
        <name>Mg(2+)</name>
        <dbReference type="ChEBI" id="CHEBI:18420"/>
    </ligand>
</feature>
<protein>
    <submittedName>
        <fullName evidence="5">HAD family hydrolase</fullName>
    </submittedName>
</protein>
<feature type="binding site" evidence="3">
    <location>
        <position position="186"/>
    </location>
    <ligand>
        <name>substrate</name>
    </ligand>
</feature>
<dbReference type="PANTHER" id="PTHR19288:SF46">
    <property type="entry name" value="HALOACID DEHALOGENASE-LIKE HYDROLASE DOMAIN-CONTAINING PROTEIN 2"/>
    <property type="match status" value="1"/>
</dbReference>
<dbReference type="Pfam" id="PF13242">
    <property type="entry name" value="Hydrolase_like"/>
    <property type="match status" value="1"/>
</dbReference>
<dbReference type="GO" id="GO:0016791">
    <property type="term" value="F:phosphatase activity"/>
    <property type="evidence" value="ECO:0007669"/>
    <property type="project" value="TreeGrafter"/>
</dbReference>
<keyword evidence="6" id="KW-1185">Reference proteome</keyword>
<feature type="binding site" evidence="4">
    <location>
        <position position="15"/>
    </location>
    <ligand>
        <name>Mg(2+)</name>
        <dbReference type="ChEBI" id="CHEBI:18420"/>
    </ligand>
</feature>
<reference evidence="5 6" key="1">
    <citation type="journal article" date="2020" name="Nature">
        <title>Bacterial chemolithoautotrophy via manganese oxidation.</title>
        <authorList>
            <person name="Yu H."/>
            <person name="Leadbetter J.R."/>
        </authorList>
    </citation>
    <scope>NUCLEOTIDE SEQUENCE [LARGE SCALE GENOMIC DNA]</scope>
    <source>
        <strain evidence="5 6">Mn-1</strain>
    </source>
</reference>
<dbReference type="GO" id="GO:0046872">
    <property type="term" value="F:metal ion binding"/>
    <property type="evidence" value="ECO:0007669"/>
    <property type="project" value="UniProtKB-KW"/>
</dbReference>